<gene>
    <name evidence="3" type="ORF">PBV87_08825</name>
</gene>
<dbReference type="InterPro" id="IPR048494">
    <property type="entry name" value="Dit-like_N"/>
</dbReference>
<evidence type="ECO:0000259" key="2">
    <source>
        <dbReference type="Pfam" id="PF21821"/>
    </source>
</evidence>
<sequence>MITNIETGEELKFTLISQEQLEYTAEVTKEPAEKGFEVADGVLTKNAVLKVKGKNGVVKLANMGQEITQVSQAISIITRWQQKGQLCKYIYRNGFNNCIIKKFSIKQTSKERYGYEFELELEQVRIAQQVTTKVTGKTKPDGIVAKRIAEKEKKEKGGTRKTTKKKKSKEPTLTEAQKSAIKSKNNETMGGRK</sequence>
<keyword evidence="4" id="KW-1185">Reference proteome</keyword>
<dbReference type="RefSeq" id="WP_271011943.1">
    <property type="nucleotide sequence ID" value="NZ_JAQIFT010000039.1"/>
</dbReference>
<dbReference type="EMBL" id="JAQIFT010000039">
    <property type="protein sequence ID" value="MDA3731576.1"/>
    <property type="molecule type" value="Genomic_DNA"/>
</dbReference>
<feature type="compositionally biased region" description="Basic residues" evidence="1">
    <location>
        <begin position="159"/>
        <end position="168"/>
    </location>
</feature>
<feature type="domain" description="Dit-like phage tail protein N-terminal" evidence="2">
    <location>
        <begin position="13"/>
        <end position="134"/>
    </location>
</feature>
<name>A0AA42DMM8_9FIRM</name>
<feature type="compositionally biased region" description="Basic and acidic residues" evidence="1">
    <location>
        <begin position="147"/>
        <end position="158"/>
    </location>
</feature>
<proteinExistence type="predicted"/>
<dbReference type="Pfam" id="PF21821">
    <property type="entry name" value="Dit_like"/>
    <property type="match status" value="1"/>
</dbReference>
<dbReference type="AlphaFoldDB" id="A0AA42DMM8"/>
<evidence type="ECO:0000313" key="4">
    <source>
        <dbReference type="Proteomes" id="UP001169242"/>
    </source>
</evidence>
<evidence type="ECO:0000313" key="3">
    <source>
        <dbReference type="EMBL" id="MDA3731576.1"/>
    </source>
</evidence>
<accession>A0AA42DMM8</accession>
<reference evidence="3" key="1">
    <citation type="journal article" date="2023" name="Int. J. Syst. Evol. Microbiol.">
        <title>&lt;i&gt;Holtiella tumoricola&lt;/i&gt; gen. nov. sp. nov., isolated from a human clinical sample.</title>
        <authorList>
            <person name="Allen-Vercoe E."/>
            <person name="Daigneault M.C."/>
            <person name="Vancuren S.J."/>
            <person name="Cochrane K."/>
            <person name="O'Neal L.L."/>
            <person name="Sankaranarayanan K."/>
            <person name="Lawson P.A."/>
        </authorList>
    </citation>
    <scope>NUCLEOTIDE SEQUENCE</scope>
    <source>
        <strain evidence="3">CC70A</strain>
    </source>
</reference>
<evidence type="ECO:0000256" key="1">
    <source>
        <dbReference type="SAM" id="MobiDB-lite"/>
    </source>
</evidence>
<dbReference type="Proteomes" id="UP001169242">
    <property type="component" value="Unassembled WGS sequence"/>
</dbReference>
<feature type="region of interest" description="Disordered" evidence="1">
    <location>
        <begin position="142"/>
        <end position="193"/>
    </location>
</feature>
<protein>
    <recommendedName>
        <fullName evidence="2">Dit-like phage tail protein N-terminal domain-containing protein</fullName>
    </recommendedName>
</protein>
<comment type="caution">
    <text evidence="3">The sequence shown here is derived from an EMBL/GenBank/DDBJ whole genome shotgun (WGS) entry which is preliminary data.</text>
</comment>
<feature type="compositionally biased region" description="Polar residues" evidence="1">
    <location>
        <begin position="176"/>
        <end position="193"/>
    </location>
</feature>
<organism evidence="3 4">
    <name type="scientific">Holtiella tumoricola</name>
    <dbReference type="NCBI Taxonomy" id="3018743"/>
    <lineage>
        <taxon>Bacteria</taxon>
        <taxon>Bacillati</taxon>
        <taxon>Bacillota</taxon>
        <taxon>Clostridia</taxon>
        <taxon>Lachnospirales</taxon>
        <taxon>Cellulosilyticaceae</taxon>
        <taxon>Holtiella</taxon>
    </lineage>
</organism>